<keyword evidence="3" id="KW-0238">DNA-binding</keyword>
<comment type="similarity">
    <text evidence="1">Belongs to the 'phage' integrase family.</text>
</comment>
<reference evidence="6 7" key="1">
    <citation type="submission" date="2020-03" db="EMBL/GenBank/DDBJ databases">
        <title>Genomic Encyclopedia of Type Strains, Phase IV (KMG-IV): sequencing the most valuable type-strain genomes for metagenomic binning, comparative biology and taxonomic classification.</title>
        <authorList>
            <person name="Goeker M."/>
        </authorList>
    </citation>
    <scope>NUCLEOTIDE SEQUENCE [LARGE SCALE GENOMIC DNA]</scope>
    <source>
        <strain evidence="6 7">DSM 18888</strain>
    </source>
</reference>
<dbReference type="SUPFAM" id="SSF56349">
    <property type="entry name" value="DNA breaking-rejoining enzymes"/>
    <property type="match status" value="1"/>
</dbReference>
<dbReference type="InterPro" id="IPR013762">
    <property type="entry name" value="Integrase-like_cat_sf"/>
</dbReference>
<dbReference type="PROSITE" id="PS51898">
    <property type="entry name" value="TYR_RECOMBINASE"/>
    <property type="match status" value="1"/>
</dbReference>
<comment type="caution">
    <text evidence="6">The sequence shown here is derived from an EMBL/GenBank/DDBJ whole genome shotgun (WGS) entry which is preliminary data.</text>
</comment>
<evidence type="ECO:0000256" key="1">
    <source>
        <dbReference type="ARBA" id="ARBA00008857"/>
    </source>
</evidence>
<organism evidence="6 7">
    <name type="scientific">Thalassospira tepidiphila</name>
    <dbReference type="NCBI Taxonomy" id="393657"/>
    <lineage>
        <taxon>Bacteria</taxon>
        <taxon>Pseudomonadati</taxon>
        <taxon>Pseudomonadota</taxon>
        <taxon>Alphaproteobacteria</taxon>
        <taxon>Rhodospirillales</taxon>
        <taxon>Thalassospiraceae</taxon>
        <taxon>Thalassospira</taxon>
    </lineage>
</organism>
<feature type="domain" description="Tyr recombinase" evidence="5">
    <location>
        <begin position="79"/>
        <end position="311"/>
    </location>
</feature>
<evidence type="ECO:0000313" key="7">
    <source>
        <dbReference type="Proteomes" id="UP000556869"/>
    </source>
</evidence>
<evidence type="ECO:0000256" key="4">
    <source>
        <dbReference type="ARBA" id="ARBA00023172"/>
    </source>
</evidence>
<dbReference type="Gene3D" id="1.10.443.10">
    <property type="entry name" value="Intergrase catalytic core"/>
    <property type="match status" value="1"/>
</dbReference>
<keyword evidence="2" id="KW-0229">DNA integration</keyword>
<dbReference type="EMBL" id="JAATJD010000002">
    <property type="protein sequence ID" value="NJB75366.1"/>
    <property type="molecule type" value="Genomic_DNA"/>
</dbReference>
<dbReference type="PANTHER" id="PTHR30349:SF41">
    <property type="entry name" value="INTEGRASE_RECOMBINASE PROTEIN MJ0367-RELATED"/>
    <property type="match status" value="1"/>
</dbReference>
<keyword evidence="4" id="KW-0233">DNA recombination</keyword>
<name>A0ABX0X145_9PROT</name>
<dbReference type="InterPro" id="IPR050090">
    <property type="entry name" value="Tyrosine_recombinase_XerCD"/>
</dbReference>
<keyword evidence="7" id="KW-1185">Reference proteome</keyword>
<evidence type="ECO:0000259" key="5">
    <source>
        <dbReference type="PROSITE" id="PS51898"/>
    </source>
</evidence>
<proteinExistence type="inferred from homology"/>
<gene>
    <name evidence="6" type="ORF">GGR96_002458</name>
</gene>
<dbReference type="InterPro" id="IPR011010">
    <property type="entry name" value="DNA_brk_join_enz"/>
</dbReference>
<dbReference type="Pfam" id="PF00589">
    <property type="entry name" value="Phage_integrase"/>
    <property type="match status" value="1"/>
</dbReference>
<sequence>MEACLQSYFMLLRNSASRSLRGNYSRNWRIVFHFVYEVLVNIETAKPCRGSSSIAYKQRLNRIKQLGSSLNVTRTPRSTQVRALPADVVEELYEIADPTSNRNPFRAERERWRNYTLLLLYLHQGLRRSEPLALAVNAIKSDWDPLSGELRYWIDITNNRSGHIDPRFLAPSIKTDLSHRQLPISPTLSSLIRFYVDNYRAKQPHSFLFSSNRKLPLSVPNVNSIFDRLSDALSEKSKKRLASRNGVEKVTPHDCRHTSAVVRLRAFINNGLEMDLAIQNLRIFFGWSKSSVMPQHYAKAYFEERLNTIWNSDFDNRVTLLRTLSSSE</sequence>
<evidence type="ECO:0000313" key="6">
    <source>
        <dbReference type="EMBL" id="NJB75366.1"/>
    </source>
</evidence>
<evidence type="ECO:0000256" key="2">
    <source>
        <dbReference type="ARBA" id="ARBA00022908"/>
    </source>
</evidence>
<protein>
    <submittedName>
        <fullName evidence="6">Integrase</fullName>
    </submittedName>
</protein>
<dbReference type="Proteomes" id="UP000556869">
    <property type="component" value="Unassembled WGS sequence"/>
</dbReference>
<accession>A0ABX0X145</accession>
<dbReference type="InterPro" id="IPR002104">
    <property type="entry name" value="Integrase_catalytic"/>
</dbReference>
<evidence type="ECO:0000256" key="3">
    <source>
        <dbReference type="ARBA" id="ARBA00023125"/>
    </source>
</evidence>
<dbReference type="PANTHER" id="PTHR30349">
    <property type="entry name" value="PHAGE INTEGRASE-RELATED"/>
    <property type="match status" value="1"/>
</dbReference>